<dbReference type="PROSITE" id="PS51450">
    <property type="entry name" value="LRR"/>
    <property type="match status" value="1"/>
</dbReference>
<protein>
    <submittedName>
        <fullName evidence="7">Polygalacturonase-inhibiting protein</fullName>
    </submittedName>
</protein>
<dbReference type="Pfam" id="PF08263">
    <property type="entry name" value="LRRNT_2"/>
    <property type="match status" value="1"/>
</dbReference>
<keyword evidence="2" id="KW-0433">Leucine-rich repeat</keyword>
<evidence type="ECO:0000259" key="6">
    <source>
        <dbReference type="Pfam" id="PF08263"/>
    </source>
</evidence>
<evidence type="ECO:0000256" key="5">
    <source>
        <dbReference type="SAM" id="SignalP"/>
    </source>
</evidence>
<accession>E3VWG8</accession>
<evidence type="ECO:0000256" key="3">
    <source>
        <dbReference type="ARBA" id="ARBA00022737"/>
    </source>
</evidence>
<name>E3VWG8_CARPA</name>
<sequence length="325" mass="36519">MKALLHFIVGFLILSPSLGELCNTEDKKVLLKIKKALHNPYHLVSWDPKTDCCTWYCVHCHDTTHRIDQLNIFSGDINGQIPPEVGDLPFLDYLVFRKLTNLTGTIPPTIAKLKNLVSLTLSWTDLSGPVPGFLSQLKNLDYLDLSFNKLSGTIPSSFSSFPKLRTLHLDRNKLTGSIPESFESFRGEVPDLFLSHNQLAGKLPVSLGKMQFRTIDLSWNRLQGDGSMLFNTQTMVIILSRNSFEFDLSKVKLPISLVWLDLSHNRIRGSLPAGLARLQLQFLNVSYNSLCGKIPDGEELGRFDSSSYFHNRCLCGAPLQPCKLK</sequence>
<evidence type="ECO:0000256" key="1">
    <source>
        <dbReference type="ARBA" id="ARBA00004196"/>
    </source>
</evidence>
<dbReference type="AlphaFoldDB" id="E3VWG8"/>
<evidence type="ECO:0000256" key="2">
    <source>
        <dbReference type="ARBA" id="ARBA00022614"/>
    </source>
</evidence>
<comment type="subcellular location">
    <subcellularLocation>
        <location evidence="1">Cell envelope</location>
    </subcellularLocation>
</comment>
<feature type="domain" description="Leucine-rich repeat-containing N-terminal plant-type" evidence="6">
    <location>
        <begin position="24"/>
        <end position="60"/>
    </location>
</feature>
<comment type="similarity">
    <text evidence="4">Belongs to the polygalacturonase-inhibiting protein family.</text>
</comment>
<reference evidence="7" key="1">
    <citation type="submission" date="2010-09" db="EMBL/GenBank/DDBJ databases">
        <title>Cloning of polygalacturonase inhibitor protein gene from Carica papaya L.</title>
        <authorList>
            <person name="Shen Y."/>
            <person name="Chen X."/>
            <person name="Li R."/>
        </authorList>
    </citation>
    <scope>NUCLEOTIDE SEQUENCE</scope>
</reference>
<dbReference type="EMBL" id="HQ290129">
    <property type="protein sequence ID" value="ADP00760.1"/>
    <property type="molecule type" value="mRNA"/>
</dbReference>
<dbReference type="PANTHER" id="PTHR48059:SF4">
    <property type="entry name" value="POLYGALACTURONASE INHIBITOR 1-RELATED"/>
    <property type="match status" value="1"/>
</dbReference>
<dbReference type="SUPFAM" id="SSF52058">
    <property type="entry name" value="L domain-like"/>
    <property type="match status" value="1"/>
</dbReference>
<keyword evidence="3" id="KW-0677">Repeat</keyword>
<dbReference type="Gene3D" id="3.80.10.10">
    <property type="entry name" value="Ribonuclease Inhibitor"/>
    <property type="match status" value="1"/>
</dbReference>
<dbReference type="Pfam" id="PF00560">
    <property type="entry name" value="LRR_1"/>
    <property type="match status" value="2"/>
</dbReference>
<dbReference type="PANTHER" id="PTHR48059">
    <property type="entry name" value="POLYGALACTURONASE INHIBITOR 1"/>
    <property type="match status" value="1"/>
</dbReference>
<feature type="chain" id="PRO_5003182891" evidence="5">
    <location>
        <begin position="20"/>
        <end position="325"/>
    </location>
</feature>
<dbReference type="Pfam" id="PF13855">
    <property type="entry name" value="LRR_8"/>
    <property type="match status" value="1"/>
</dbReference>
<dbReference type="InterPro" id="IPR013210">
    <property type="entry name" value="LRR_N_plant-typ"/>
</dbReference>
<proteinExistence type="evidence at transcript level"/>
<evidence type="ECO:0000256" key="4">
    <source>
        <dbReference type="ARBA" id="ARBA00038043"/>
    </source>
</evidence>
<evidence type="ECO:0000313" key="7">
    <source>
        <dbReference type="EMBL" id="ADP00760.1"/>
    </source>
</evidence>
<feature type="signal peptide" evidence="5">
    <location>
        <begin position="1"/>
        <end position="19"/>
    </location>
</feature>
<organism evidence="7">
    <name type="scientific">Carica papaya</name>
    <name type="common">Papaya</name>
    <dbReference type="NCBI Taxonomy" id="3649"/>
    <lineage>
        <taxon>Eukaryota</taxon>
        <taxon>Viridiplantae</taxon>
        <taxon>Streptophyta</taxon>
        <taxon>Embryophyta</taxon>
        <taxon>Tracheophyta</taxon>
        <taxon>Spermatophyta</taxon>
        <taxon>Magnoliopsida</taxon>
        <taxon>eudicotyledons</taxon>
        <taxon>Gunneridae</taxon>
        <taxon>Pentapetalae</taxon>
        <taxon>rosids</taxon>
        <taxon>malvids</taxon>
        <taxon>Brassicales</taxon>
        <taxon>Caricaceae</taxon>
        <taxon>Carica</taxon>
    </lineage>
</organism>
<dbReference type="InterPro" id="IPR032675">
    <property type="entry name" value="LRR_dom_sf"/>
</dbReference>
<dbReference type="InterPro" id="IPR001611">
    <property type="entry name" value="Leu-rich_rpt"/>
</dbReference>
<keyword evidence="5" id="KW-0732">Signal</keyword>
<dbReference type="InterPro" id="IPR051848">
    <property type="entry name" value="PGIP"/>
</dbReference>
<dbReference type="FunFam" id="3.80.10.10:FF:000348">
    <property type="entry name" value="Polygalacturonase inhibitor 1"/>
    <property type="match status" value="1"/>
</dbReference>